<dbReference type="Proteomes" id="UP001144313">
    <property type="component" value="Unassembled WGS sequence"/>
</dbReference>
<accession>A0A9W6GCE1</accession>
<proteinExistence type="predicted"/>
<evidence type="ECO:0000256" key="1">
    <source>
        <dbReference type="SAM" id="MobiDB-lite"/>
    </source>
</evidence>
<protein>
    <submittedName>
        <fullName evidence="2">Uncharacterized protein</fullName>
    </submittedName>
</protein>
<organism evidence="2 3">
    <name type="scientific">Glycomyces algeriensis</name>
    <dbReference type="NCBI Taxonomy" id="256037"/>
    <lineage>
        <taxon>Bacteria</taxon>
        <taxon>Bacillati</taxon>
        <taxon>Actinomycetota</taxon>
        <taxon>Actinomycetes</taxon>
        <taxon>Glycomycetales</taxon>
        <taxon>Glycomycetaceae</taxon>
        <taxon>Glycomyces</taxon>
    </lineage>
</organism>
<dbReference type="AlphaFoldDB" id="A0A9W6GCE1"/>
<sequence>MNQRDFTVDIERSWSRRQASSSVGNAPAKAGPANINQAIGFSPSVSPTATASPQALAIVPSTATILAGTL</sequence>
<feature type="region of interest" description="Disordered" evidence="1">
    <location>
        <begin position="1"/>
        <end position="48"/>
    </location>
</feature>
<comment type="caution">
    <text evidence="2">The sequence shown here is derived from an EMBL/GenBank/DDBJ whole genome shotgun (WGS) entry which is preliminary data.</text>
</comment>
<dbReference type="EMBL" id="BSDT01000001">
    <property type="protein sequence ID" value="GLI44108.1"/>
    <property type="molecule type" value="Genomic_DNA"/>
</dbReference>
<reference evidence="2" key="1">
    <citation type="submission" date="2022-12" db="EMBL/GenBank/DDBJ databases">
        <title>Reference genome sequencing for broad-spectrum identification of bacterial and archaeal isolates by mass spectrometry.</title>
        <authorList>
            <person name="Sekiguchi Y."/>
            <person name="Tourlousse D.M."/>
        </authorList>
    </citation>
    <scope>NUCLEOTIDE SEQUENCE</scope>
    <source>
        <strain evidence="2">LLR39Z86</strain>
    </source>
</reference>
<evidence type="ECO:0000313" key="3">
    <source>
        <dbReference type="Proteomes" id="UP001144313"/>
    </source>
</evidence>
<keyword evidence="3" id="KW-1185">Reference proteome</keyword>
<gene>
    <name evidence="2" type="ORF">GALLR39Z86_39580</name>
</gene>
<feature type="compositionally biased region" description="Basic and acidic residues" evidence="1">
    <location>
        <begin position="1"/>
        <end position="14"/>
    </location>
</feature>
<name>A0A9W6GCE1_9ACTN</name>
<evidence type="ECO:0000313" key="2">
    <source>
        <dbReference type="EMBL" id="GLI44108.1"/>
    </source>
</evidence>